<proteinExistence type="predicted"/>
<evidence type="ECO:0000313" key="1">
    <source>
        <dbReference type="EMBL" id="OPJ73335.1"/>
    </source>
</evidence>
<sequence>MSYRKACTSLGHQLRTRNRGTGSSSPTKLAVWPHWCQASRVRRHSEGKDTTTCGLQIPGTCCNCIFPGNINTSSKTE</sequence>
<gene>
    <name evidence="1" type="ORF">AV530_005714</name>
</gene>
<evidence type="ECO:0000313" key="2">
    <source>
        <dbReference type="Proteomes" id="UP000190648"/>
    </source>
</evidence>
<dbReference type="Proteomes" id="UP000190648">
    <property type="component" value="Unassembled WGS sequence"/>
</dbReference>
<dbReference type="EMBL" id="LSYS01006902">
    <property type="protein sequence ID" value="OPJ73335.1"/>
    <property type="molecule type" value="Genomic_DNA"/>
</dbReference>
<protein>
    <submittedName>
        <fullName evidence="1">Uncharacterized protein</fullName>
    </submittedName>
</protein>
<name>A0A1V4JMS2_PATFA</name>
<organism evidence="1 2">
    <name type="scientific">Patagioenas fasciata monilis</name>
    <dbReference type="NCBI Taxonomy" id="372326"/>
    <lineage>
        <taxon>Eukaryota</taxon>
        <taxon>Metazoa</taxon>
        <taxon>Chordata</taxon>
        <taxon>Craniata</taxon>
        <taxon>Vertebrata</taxon>
        <taxon>Euteleostomi</taxon>
        <taxon>Archelosauria</taxon>
        <taxon>Archosauria</taxon>
        <taxon>Dinosauria</taxon>
        <taxon>Saurischia</taxon>
        <taxon>Theropoda</taxon>
        <taxon>Coelurosauria</taxon>
        <taxon>Aves</taxon>
        <taxon>Neognathae</taxon>
        <taxon>Neoaves</taxon>
        <taxon>Columbimorphae</taxon>
        <taxon>Columbiformes</taxon>
        <taxon>Columbidae</taxon>
        <taxon>Patagioenas</taxon>
    </lineage>
</organism>
<dbReference type="AlphaFoldDB" id="A0A1V4JMS2"/>
<keyword evidence="2" id="KW-1185">Reference proteome</keyword>
<reference evidence="1 2" key="1">
    <citation type="submission" date="2016-02" db="EMBL/GenBank/DDBJ databases">
        <title>Band-tailed pigeon sequencing and assembly.</title>
        <authorList>
            <person name="Soares A.E."/>
            <person name="Novak B.J."/>
            <person name="Rice E.S."/>
            <person name="O'Connell B."/>
            <person name="Chang D."/>
            <person name="Weber S."/>
            <person name="Shapiro B."/>
        </authorList>
    </citation>
    <scope>NUCLEOTIDE SEQUENCE [LARGE SCALE GENOMIC DNA]</scope>
    <source>
        <strain evidence="1">BTP2013</strain>
        <tissue evidence="1">Blood</tissue>
    </source>
</reference>
<comment type="caution">
    <text evidence="1">The sequence shown here is derived from an EMBL/GenBank/DDBJ whole genome shotgun (WGS) entry which is preliminary data.</text>
</comment>
<accession>A0A1V4JMS2</accession>